<evidence type="ECO:0000313" key="1">
    <source>
        <dbReference type="EMBL" id="KAF5953149.1"/>
    </source>
</evidence>
<dbReference type="AlphaFoldDB" id="A0A7J7HKC1"/>
<reference evidence="2" key="1">
    <citation type="journal article" date="2020" name="Nat. Commun.">
        <title>Genome assembly of wild tea tree DASZ reveals pedigree and selection history of tea varieties.</title>
        <authorList>
            <person name="Zhang W."/>
            <person name="Zhang Y."/>
            <person name="Qiu H."/>
            <person name="Guo Y."/>
            <person name="Wan H."/>
            <person name="Zhang X."/>
            <person name="Scossa F."/>
            <person name="Alseekh S."/>
            <person name="Zhang Q."/>
            <person name="Wang P."/>
            <person name="Xu L."/>
            <person name="Schmidt M.H."/>
            <person name="Jia X."/>
            <person name="Li D."/>
            <person name="Zhu A."/>
            <person name="Guo F."/>
            <person name="Chen W."/>
            <person name="Ni D."/>
            <person name="Usadel B."/>
            <person name="Fernie A.R."/>
            <person name="Wen W."/>
        </authorList>
    </citation>
    <scope>NUCLEOTIDE SEQUENCE [LARGE SCALE GENOMIC DNA]</scope>
    <source>
        <strain evidence="2">cv. G240</strain>
    </source>
</reference>
<evidence type="ECO:0000313" key="2">
    <source>
        <dbReference type="Proteomes" id="UP000593564"/>
    </source>
</evidence>
<organism evidence="1 2">
    <name type="scientific">Camellia sinensis</name>
    <name type="common">Tea plant</name>
    <name type="synonym">Thea sinensis</name>
    <dbReference type="NCBI Taxonomy" id="4442"/>
    <lineage>
        <taxon>Eukaryota</taxon>
        <taxon>Viridiplantae</taxon>
        <taxon>Streptophyta</taxon>
        <taxon>Embryophyta</taxon>
        <taxon>Tracheophyta</taxon>
        <taxon>Spermatophyta</taxon>
        <taxon>Magnoliopsida</taxon>
        <taxon>eudicotyledons</taxon>
        <taxon>Gunneridae</taxon>
        <taxon>Pentapetalae</taxon>
        <taxon>asterids</taxon>
        <taxon>Ericales</taxon>
        <taxon>Theaceae</taxon>
        <taxon>Camellia</taxon>
    </lineage>
</organism>
<accession>A0A7J7HKC1</accession>
<proteinExistence type="predicted"/>
<protein>
    <recommendedName>
        <fullName evidence="3">RNase H type-1 domain-containing protein</fullName>
    </recommendedName>
</protein>
<keyword evidence="2" id="KW-1185">Reference proteome</keyword>
<name>A0A7J7HKC1_CAMSI</name>
<dbReference type="EMBL" id="JACBKZ010000004">
    <property type="protein sequence ID" value="KAF5953149.1"/>
    <property type="molecule type" value="Genomic_DNA"/>
</dbReference>
<gene>
    <name evidence="1" type="ORF">HYC85_011093</name>
</gene>
<reference evidence="1 2" key="2">
    <citation type="submission" date="2020-07" db="EMBL/GenBank/DDBJ databases">
        <title>Genome assembly of wild tea tree DASZ reveals pedigree and selection history of tea varieties.</title>
        <authorList>
            <person name="Zhang W."/>
        </authorList>
    </citation>
    <scope>NUCLEOTIDE SEQUENCE [LARGE SCALE GENOMIC DNA]</scope>
    <source>
        <strain evidence="2">cv. G240</strain>
        <tissue evidence="1">Leaf</tissue>
    </source>
</reference>
<comment type="caution">
    <text evidence="1">The sequence shown here is derived from an EMBL/GenBank/DDBJ whole genome shotgun (WGS) entry which is preliminary data.</text>
</comment>
<sequence>MCTLKVTLSPDKLLSSYGHIVEGARGRLMEFRRVLIMHVPRQGNSVVHSLVRLSRSLQERQVWMEPGGAAPVS</sequence>
<evidence type="ECO:0008006" key="3">
    <source>
        <dbReference type="Google" id="ProtNLM"/>
    </source>
</evidence>
<dbReference type="Proteomes" id="UP000593564">
    <property type="component" value="Unassembled WGS sequence"/>
</dbReference>